<dbReference type="PANTHER" id="PTHR46558:SF11">
    <property type="entry name" value="HTH-TYPE TRANSCRIPTIONAL REGULATOR XRE"/>
    <property type="match status" value="1"/>
</dbReference>
<reference evidence="3" key="1">
    <citation type="journal article" date="2015" name="Nature">
        <title>Complex archaea that bridge the gap between prokaryotes and eukaryotes.</title>
        <authorList>
            <person name="Spang A."/>
            <person name="Saw J.H."/>
            <person name="Jorgensen S.L."/>
            <person name="Zaremba-Niedzwiedzka K."/>
            <person name="Martijn J."/>
            <person name="Lind A.E."/>
            <person name="van Eijk R."/>
            <person name="Schleper C."/>
            <person name="Guy L."/>
            <person name="Ettema T.J."/>
        </authorList>
    </citation>
    <scope>NUCLEOTIDE SEQUENCE</scope>
</reference>
<name>A0A0F9F6A8_9ZZZZ</name>
<dbReference type="EMBL" id="LAZR01022409">
    <property type="protein sequence ID" value="KKL81969.1"/>
    <property type="molecule type" value="Genomic_DNA"/>
</dbReference>
<sequence length="89" mass="10290">MNKEVKTRGKNISKPSLEEKYYNKVIGTRIELYRNNKNMTQNELAKLIDVSRVTITQIEAGRSMVSIYKLIRISKALDISYVKILKSIV</sequence>
<evidence type="ECO:0000259" key="2">
    <source>
        <dbReference type="PROSITE" id="PS50943"/>
    </source>
</evidence>
<accession>A0A0F9F6A8</accession>
<protein>
    <recommendedName>
        <fullName evidence="2">HTH cro/C1-type domain-containing protein</fullName>
    </recommendedName>
</protein>
<dbReference type="Pfam" id="PF01381">
    <property type="entry name" value="HTH_3"/>
    <property type="match status" value="1"/>
</dbReference>
<feature type="domain" description="HTH cro/C1-type" evidence="2">
    <location>
        <begin position="30"/>
        <end position="84"/>
    </location>
</feature>
<comment type="caution">
    <text evidence="3">The sequence shown here is derived from an EMBL/GenBank/DDBJ whole genome shotgun (WGS) entry which is preliminary data.</text>
</comment>
<proteinExistence type="predicted"/>
<dbReference type="InterPro" id="IPR010982">
    <property type="entry name" value="Lambda_DNA-bd_dom_sf"/>
</dbReference>
<dbReference type="SUPFAM" id="SSF47413">
    <property type="entry name" value="lambda repressor-like DNA-binding domains"/>
    <property type="match status" value="1"/>
</dbReference>
<dbReference type="AlphaFoldDB" id="A0A0F9F6A8"/>
<organism evidence="3">
    <name type="scientific">marine sediment metagenome</name>
    <dbReference type="NCBI Taxonomy" id="412755"/>
    <lineage>
        <taxon>unclassified sequences</taxon>
        <taxon>metagenomes</taxon>
        <taxon>ecological metagenomes</taxon>
    </lineage>
</organism>
<keyword evidence="1" id="KW-0238">DNA-binding</keyword>
<evidence type="ECO:0000313" key="3">
    <source>
        <dbReference type="EMBL" id="KKL81969.1"/>
    </source>
</evidence>
<dbReference type="CDD" id="cd00093">
    <property type="entry name" value="HTH_XRE"/>
    <property type="match status" value="1"/>
</dbReference>
<dbReference type="PROSITE" id="PS50943">
    <property type="entry name" value="HTH_CROC1"/>
    <property type="match status" value="1"/>
</dbReference>
<dbReference type="Gene3D" id="1.10.260.40">
    <property type="entry name" value="lambda repressor-like DNA-binding domains"/>
    <property type="match status" value="1"/>
</dbReference>
<gene>
    <name evidence="3" type="ORF">LCGC14_1989480</name>
</gene>
<dbReference type="PANTHER" id="PTHR46558">
    <property type="entry name" value="TRACRIPTIONAL REGULATORY PROTEIN-RELATED-RELATED"/>
    <property type="match status" value="1"/>
</dbReference>
<dbReference type="GO" id="GO:0003677">
    <property type="term" value="F:DNA binding"/>
    <property type="evidence" value="ECO:0007669"/>
    <property type="project" value="UniProtKB-KW"/>
</dbReference>
<evidence type="ECO:0000256" key="1">
    <source>
        <dbReference type="ARBA" id="ARBA00023125"/>
    </source>
</evidence>
<dbReference type="SMART" id="SM00530">
    <property type="entry name" value="HTH_XRE"/>
    <property type="match status" value="1"/>
</dbReference>
<dbReference type="InterPro" id="IPR001387">
    <property type="entry name" value="Cro/C1-type_HTH"/>
</dbReference>